<dbReference type="EMBL" id="RCCE01000004">
    <property type="protein sequence ID" value="RLJ41689.1"/>
    <property type="molecule type" value="Genomic_DNA"/>
</dbReference>
<accession>A0A497VUH5</accession>
<dbReference type="Proteomes" id="UP000269157">
    <property type="component" value="Unassembled WGS sequence"/>
</dbReference>
<proteinExistence type="predicted"/>
<gene>
    <name evidence="1" type="ORF">BCF46_2656</name>
</gene>
<organism evidence="1 2">
    <name type="scientific">Litoreibacter meonggei</name>
    <dbReference type="NCBI Taxonomy" id="1049199"/>
    <lineage>
        <taxon>Bacteria</taxon>
        <taxon>Pseudomonadati</taxon>
        <taxon>Pseudomonadota</taxon>
        <taxon>Alphaproteobacteria</taxon>
        <taxon>Rhodobacterales</taxon>
        <taxon>Roseobacteraceae</taxon>
        <taxon>Litoreibacter</taxon>
    </lineage>
</organism>
<name>A0A497VUH5_9RHOB</name>
<sequence>MAETIFLMGVLTASYAAYSIGKSFRVCANEFVDFHYTGPIPTDVVSP</sequence>
<dbReference type="AlphaFoldDB" id="A0A497VUH5"/>
<evidence type="ECO:0000313" key="1">
    <source>
        <dbReference type="EMBL" id="RLJ41689.1"/>
    </source>
</evidence>
<evidence type="ECO:0000313" key="2">
    <source>
        <dbReference type="Proteomes" id="UP000269157"/>
    </source>
</evidence>
<protein>
    <submittedName>
        <fullName evidence="1">Uncharacterized protein</fullName>
    </submittedName>
</protein>
<keyword evidence="2" id="KW-1185">Reference proteome</keyword>
<comment type="caution">
    <text evidence="1">The sequence shown here is derived from an EMBL/GenBank/DDBJ whole genome shotgun (WGS) entry which is preliminary data.</text>
</comment>
<reference evidence="1 2" key="1">
    <citation type="submission" date="2018-10" db="EMBL/GenBank/DDBJ databases">
        <title>Genomic Encyclopedia of Archaeal and Bacterial Type Strains, Phase II (KMG-II): from individual species to whole genera.</title>
        <authorList>
            <person name="Goeker M."/>
        </authorList>
    </citation>
    <scope>NUCLEOTIDE SEQUENCE [LARGE SCALE GENOMIC DNA]</scope>
    <source>
        <strain evidence="1 2">DSM 29466</strain>
    </source>
</reference>